<dbReference type="FunFam" id="2.160.10.10:FF:000025">
    <property type="entry name" value="Hexapeptide-repeat containing-acetyltransferase"/>
    <property type="match status" value="1"/>
</dbReference>
<dbReference type="SMART" id="SM01266">
    <property type="entry name" value="Mac"/>
    <property type="match status" value="1"/>
</dbReference>
<evidence type="ECO:0000313" key="6">
    <source>
        <dbReference type="Proteomes" id="UP000077275"/>
    </source>
</evidence>
<evidence type="ECO:0000313" key="5">
    <source>
        <dbReference type="EMBL" id="KZX17276.1"/>
    </source>
</evidence>
<dbReference type="EC" id="2.3.1.-" evidence="5"/>
<dbReference type="OrthoDB" id="1475at2157"/>
<comment type="caution">
    <text evidence="5">The sequence shown here is derived from an EMBL/GenBank/DDBJ whole genome shotgun (WGS) entry which is preliminary data.</text>
</comment>
<dbReference type="Pfam" id="PF00132">
    <property type="entry name" value="Hexapep"/>
    <property type="match status" value="1"/>
</dbReference>
<comment type="similarity">
    <text evidence="1">Belongs to the transferase hexapeptide repeat family.</text>
</comment>
<keyword evidence="3 5" id="KW-0012">Acyltransferase</keyword>
<protein>
    <submittedName>
        <fullName evidence="5">Putative acetyltransferase</fullName>
        <ecNumber evidence="5">2.3.1.-</ecNumber>
    </submittedName>
</protein>
<name>A0A166F3G0_9EURY</name>
<dbReference type="GO" id="GO:0016407">
    <property type="term" value="F:acetyltransferase activity"/>
    <property type="evidence" value="ECO:0007669"/>
    <property type="project" value="InterPro"/>
</dbReference>
<dbReference type="InterPro" id="IPR011004">
    <property type="entry name" value="Trimer_LpxA-like_sf"/>
</dbReference>
<evidence type="ECO:0000256" key="1">
    <source>
        <dbReference type="ARBA" id="ARBA00007274"/>
    </source>
</evidence>
<gene>
    <name evidence="5" type="ORF">MBCUT_03230</name>
</gene>
<evidence type="ECO:0000256" key="3">
    <source>
        <dbReference type="ARBA" id="ARBA00023315"/>
    </source>
</evidence>
<dbReference type="SUPFAM" id="SSF51161">
    <property type="entry name" value="Trimeric LpxA-like enzymes"/>
    <property type="match status" value="1"/>
</dbReference>
<dbReference type="GO" id="GO:0008374">
    <property type="term" value="F:O-acyltransferase activity"/>
    <property type="evidence" value="ECO:0007669"/>
    <property type="project" value="TreeGrafter"/>
</dbReference>
<reference evidence="5 6" key="1">
    <citation type="submission" date="2016-04" db="EMBL/GenBank/DDBJ databases">
        <title>Genome sequence of Methanobrevibacter cuticularis DSM 11139.</title>
        <authorList>
            <person name="Poehlein A."/>
            <person name="Seedorf H."/>
            <person name="Daniel R."/>
        </authorList>
    </citation>
    <scope>NUCLEOTIDE SEQUENCE [LARGE SCALE GENOMIC DNA]</scope>
    <source>
        <strain evidence="5 6">DSM 11139</strain>
    </source>
</reference>
<sequence length="193" mass="21423">MKKEKEKMLNGESYDPNDEELITRWHLAKKLIKQFNSTDTSEEDEIEKILYKLLGFKGKNTRIVPPFFVDYGTNIYLGDDVEINMNCVFLDCNKIVIGDKSGIGPNVQIYAVTHPIKPKERIINEKNENLFAWKTSSAPVNIGKNVWIGGGAIILQGVTIGDNTTIGAGSVVTKSIPKNSVAVGNPCKVIRKI</sequence>
<keyword evidence="2 5" id="KW-0808">Transferase</keyword>
<keyword evidence="6" id="KW-1185">Reference proteome</keyword>
<dbReference type="InterPro" id="IPR024688">
    <property type="entry name" value="Mac_dom"/>
</dbReference>
<proteinExistence type="inferred from homology"/>
<dbReference type="STRING" id="47311.MBCUT_03230"/>
<evidence type="ECO:0000259" key="4">
    <source>
        <dbReference type="SMART" id="SM01266"/>
    </source>
</evidence>
<dbReference type="CDD" id="cd03357">
    <property type="entry name" value="LbH_MAT_GAT"/>
    <property type="match status" value="1"/>
</dbReference>
<dbReference type="RefSeq" id="WP_067258025.1">
    <property type="nucleotide sequence ID" value="NZ_LWMW01000054.1"/>
</dbReference>
<dbReference type="PANTHER" id="PTHR23416:SF23">
    <property type="entry name" value="ACETYLTRANSFERASE C18B11.09C-RELATED"/>
    <property type="match status" value="1"/>
</dbReference>
<dbReference type="InterPro" id="IPR001451">
    <property type="entry name" value="Hexapep"/>
</dbReference>
<dbReference type="InterPro" id="IPR018357">
    <property type="entry name" value="Hexapep_transf_CS"/>
</dbReference>
<evidence type="ECO:0000256" key="2">
    <source>
        <dbReference type="ARBA" id="ARBA00022679"/>
    </source>
</evidence>
<dbReference type="PATRIC" id="fig|47311.3.peg.355"/>
<dbReference type="Proteomes" id="UP000077275">
    <property type="component" value="Unassembled WGS sequence"/>
</dbReference>
<dbReference type="PANTHER" id="PTHR23416">
    <property type="entry name" value="SIALIC ACID SYNTHASE-RELATED"/>
    <property type="match status" value="1"/>
</dbReference>
<dbReference type="Gene3D" id="2.160.10.10">
    <property type="entry name" value="Hexapeptide repeat proteins"/>
    <property type="match status" value="1"/>
</dbReference>
<dbReference type="InterPro" id="IPR051159">
    <property type="entry name" value="Hexapeptide_acetyltransf"/>
</dbReference>
<dbReference type="Pfam" id="PF12464">
    <property type="entry name" value="Mac"/>
    <property type="match status" value="1"/>
</dbReference>
<dbReference type="EMBL" id="LWMW01000054">
    <property type="protein sequence ID" value="KZX17276.1"/>
    <property type="molecule type" value="Genomic_DNA"/>
</dbReference>
<accession>A0A166F3G0</accession>
<organism evidence="5 6">
    <name type="scientific">Methanobrevibacter cuticularis</name>
    <dbReference type="NCBI Taxonomy" id="47311"/>
    <lineage>
        <taxon>Archaea</taxon>
        <taxon>Methanobacteriati</taxon>
        <taxon>Methanobacteriota</taxon>
        <taxon>Methanomada group</taxon>
        <taxon>Methanobacteria</taxon>
        <taxon>Methanobacteriales</taxon>
        <taxon>Methanobacteriaceae</taxon>
        <taxon>Methanobrevibacter</taxon>
    </lineage>
</organism>
<feature type="domain" description="Maltose/galactoside acetyltransferase" evidence="4">
    <location>
        <begin position="5"/>
        <end position="59"/>
    </location>
</feature>
<dbReference type="PROSITE" id="PS00101">
    <property type="entry name" value="HEXAPEP_TRANSFERASES"/>
    <property type="match status" value="1"/>
</dbReference>
<dbReference type="AlphaFoldDB" id="A0A166F3G0"/>